<name>A0AAP0EG08_9MAGN</name>
<evidence type="ECO:0000313" key="2">
    <source>
        <dbReference type="EMBL" id="KAK9091505.1"/>
    </source>
</evidence>
<keyword evidence="1" id="KW-1133">Transmembrane helix</keyword>
<dbReference type="PANTHER" id="PTHR15907">
    <property type="entry name" value="DUF614 FAMILY PROTEIN-RELATED"/>
    <property type="match status" value="1"/>
</dbReference>
<gene>
    <name evidence="2" type="ORF">Sjap_024682</name>
</gene>
<dbReference type="AlphaFoldDB" id="A0AAP0EG08"/>
<sequence>MSSVGEVPWSTGFCDCTEDMCNCFLTCFCPCVSFGRIAEIADEGSCSCGACCAVYLLVHWLTIRLGVVFLSCVYRSKLRKQYNLEGNDCTDCCLHFGALLARHARNIENSNTRVST</sequence>
<keyword evidence="3" id="KW-1185">Reference proteome</keyword>
<organism evidence="2 3">
    <name type="scientific">Stephania japonica</name>
    <dbReference type="NCBI Taxonomy" id="461633"/>
    <lineage>
        <taxon>Eukaryota</taxon>
        <taxon>Viridiplantae</taxon>
        <taxon>Streptophyta</taxon>
        <taxon>Embryophyta</taxon>
        <taxon>Tracheophyta</taxon>
        <taxon>Spermatophyta</taxon>
        <taxon>Magnoliopsida</taxon>
        <taxon>Ranunculales</taxon>
        <taxon>Menispermaceae</taxon>
        <taxon>Menispermoideae</taxon>
        <taxon>Cissampelideae</taxon>
        <taxon>Stephania</taxon>
    </lineage>
</organism>
<dbReference type="InterPro" id="IPR006461">
    <property type="entry name" value="PLAC_motif_containing"/>
</dbReference>
<dbReference type="EMBL" id="JBBNAE010000010">
    <property type="protein sequence ID" value="KAK9091505.1"/>
    <property type="molecule type" value="Genomic_DNA"/>
</dbReference>
<keyword evidence="1" id="KW-0812">Transmembrane</keyword>
<proteinExistence type="predicted"/>
<protein>
    <submittedName>
        <fullName evidence="2">Uncharacterized protein</fullName>
    </submittedName>
</protein>
<evidence type="ECO:0000313" key="3">
    <source>
        <dbReference type="Proteomes" id="UP001417504"/>
    </source>
</evidence>
<feature type="transmembrane region" description="Helical" evidence="1">
    <location>
        <begin position="53"/>
        <end position="74"/>
    </location>
</feature>
<keyword evidence="1" id="KW-0472">Membrane</keyword>
<evidence type="ECO:0000256" key="1">
    <source>
        <dbReference type="SAM" id="Phobius"/>
    </source>
</evidence>
<reference evidence="2 3" key="1">
    <citation type="submission" date="2024-01" db="EMBL/GenBank/DDBJ databases">
        <title>Genome assemblies of Stephania.</title>
        <authorList>
            <person name="Yang L."/>
        </authorList>
    </citation>
    <scope>NUCLEOTIDE SEQUENCE [LARGE SCALE GENOMIC DNA]</scope>
    <source>
        <strain evidence="2">QJT</strain>
        <tissue evidence="2">Leaf</tissue>
    </source>
</reference>
<dbReference type="Pfam" id="PF04749">
    <property type="entry name" value="PLAC8"/>
    <property type="match status" value="1"/>
</dbReference>
<dbReference type="Proteomes" id="UP001417504">
    <property type="component" value="Unassembled WGS sequence"/>
</dbReference>
<comment type="caution">
    <text evidence="2">The sequence shown here is derived from an EMBL/GenBank/DDBJ whole genome shotgun (WGS) entry which is preliminary data.</text>
</comment>
<dbReference type="NCBIfam" id="TIGR01571">
    <property type="entry name" value="A_thal_Cys_rich"/>
    <property type="match status" value="1"/>
</dbReference>
<accession>A0AAP0EG08</accession>